<dbReference type="InterPro" id="IPR006823">
    <property type="entry name" value="Ceramidase_alk"/>
</dbReference>
<evidence type="ECO:0000313" key="4">
    <source>
        <dbReference type="EMBL" id="BBH16038.1"/>
    </source>
</evidence>
<dbReference type="GO" id="GO:0005576">
    <property type="term" value="C:extracellular region"/>
    <property type="evidence" value="ECO:0007669"/>
    <property type="project" value="TreeGrafter"/>
</dbReference>
<accession>A0A3G9IXM7</accession>
<sequence>MSRTRFVVDLPAPAAAAAPVVGGGLLAGVAEADITPPPGMPKAGHSKNAVDGDGFRTRLRVRAFHLAHGDTSIVLLACDLLAGSAYVHREVALRIADLGIPASGLFMAVTHTHAGPGQYSGSDMYNIWAANRPGFDPAYTNFLIDQIVDVVRRAVTSRRPARAAFGTTEVWGATRNRSHGAHVRNDNVIDKRTDLQRPYSTIDPDLRVLRIDDAEGPIGVLAWFAIHGTGIRPAEPAYHADHWAYLNDELAAGIQAQTGIRPVAGSVVAAHGDMTPAVRPGMTVYPEAERVGRLIGAAGARLHADLADQLTDDFPIAAGLREIDLAARPSYDGVVLPAPRVGFPKAAGAQENLTAVIAQVPPFKAGSTRLRPHPDQGEKRMVGVIDPLHALLVAPDHAFPEILPIHLLRLGPAAVVGLPFEVTVEAGRRISEAVGAELADGPTTFISSLVDDHCDYLTTREEYAAQYYEGASTLFGPDQTRWVQAAATAVAADLAQHGRVEDVLPRHFDFGIRTYVPRPNGAPIDRRPGAAEFRESTATDDAHWRMGWSDVPPADLHWHEPLVRVEAEQPDGSWVQVADDQGVRMGVSHVQRRSRHEYAVSWYQPPLGRPGRHRFVLLANAGQPEVFGPPFD</sequence>
<dbReference type="GO" id="GO:0046512">
    <property type="term" value="P:sphingosine biosynthetic process"/>
    <property type="evidence" value="ECO:0007669"/>
    <property type="project" value="TreeGrafter"/>
</dbReference>
<dbReference type="GO" id="GO:0042759">
    <property type="term" value="P:long-chain fatty acid biosynthetic process"/>
    <property type="evidence" value="ECO:0007669"/>
    <property type="project" value="TreeGrafter"/>
</dbReference>
<dbReference type="PANTHER" id="PTHR12670:SF1">
    <property type="entry name" value="NEUTRAL CERAMIDASE"/>
    <property type="match status" value="1"/>
</dbReference>
<comment type="catalytic activity">
    <reaction evidence="2">
        <text>an N-acylsphing-4-enine + H2O = sphing-4-enine + a fatty acid</text>
        <dbReference type="Rhea" id="RHEA:20856"/>
        <dbReference type="ChEBI" id="CHEBI:15377"/>
        <dbReference type="ChEBI" id="CHEBI:28868"/>
        <dbReference type="ChEBI" id="CHEBI:52639"/>
        <dbReference type="ChEBI" id="CHEBI:57756"/>
        <dbReference type="EC" id="3.5.1.23"/>
    </reaction>
</comment>
<keyword evidence="2" id="KW-0746">Sphingolipid metabolism</keyword>
<dbReference type="RefSeq" id="WP_125566152.1">
    <property type="nucleotide sequence ID" value="NZ_AP019307.1"/>
</dbReference>
<organism evidence="4 5">
    <name type="scientific">Nocardioides baekrokdamisoli</name>
    <dbReference type="NCBI Taxonomy" id="1804624"/>
    <lineage>
        <taxon>Bacteria</taxon>
        <taxon>Bacillati</taxon>
        <taxon>Actinomycetota</taxon>
        <taxon>Actinomycetes</taxon>
        <taxon>Propionibacteriales</taxon>
        <taxon>Nocardioidaceae</taxon>
        <taxon>Nocardioides</taxon>
    </lineage>
</organism>
<keyword evidence="5" id="KW-1185">Reference proteome</keyword>
<evidence type="ECO:0000313" key="5">
    <source>
        <dbReference type="Proteomes" id="UP000271573"/>
    </source>
</evidence>
<feature type="domain" description="Neutral/alkaline non-lysosomal ceramidase N-terminal" evidence="3">
    <location>
        <begin position="395"/>
        <end position="480"/>
    </location>
</feature>
<dbReference type="GO" id="GO:0016020">
    <property type="term" value="C:membrane"/>
    <property type="evidence" value="ECO:0007669"/>
    <property type="project" value="GOC"/>
</dbReference>
<comment type="similarity">
    <text evidence="2">Belongs to the neutral ceramidase family.</text>
</comment>
<dbReference type="EMBL" id="AP019307">
    <property type="protein sequence ID" value="BBH16038.1"/>
    <property type="molecule type" value="Genomic_DNA"/>
</dbReference>
<dbReference type="Pfam" id="PF04734">
    <property type="entry name" value="Ceramidase_alk"/>
    <property type="match status" value="2"/>
</dbReference>
<dbReference type="KEGG" id="nbe:Back2_03250"/>
<dbReference type="Proteomes" id="UP000271573">
    <property type="component" value="Chromosome"/>
</dbReference>
<reference evidence="4 5" key="1">
    <citation type="submission" date="2018-11" db="EMBL/GenBank/DDBJ databases">
        <title>Complete genome sequence of Nocardioides baekrokdamisoli strain KCTC 39748.</title>
        <authorList>
            <person name="Kang S.W."/>
            <person name="Lee K.C."/>
            <person name="Kim K.K."/>
            <person name="Kim J.S."/>
            <person name="Kim D.S."/>
            <person name="Ko S.H."/>
            <person name="Yang S.H."/>
            <person name="Shin Y.K."/>
            <person name="Lee J.S."/>
        </authorList>
    </citation>
    <scope>NUCLEOTIDE SEQUENCE [LARGE SCALE GENOMIC DNA]</scope>
    <source>
        <strain evidence="4 5">KCTC 39748</strain>
    </source>
</reference>
<feature type="binding site" evidence="1">
    <location>
        <position position="456"/>
    </location>
    <ligand>
        <name>Zn(2+)</name>
        <dbReference type="ChEBI" id="CHEBI:29105"/>
    </ligand>
</feature>
<dbReference type="AlphaFoldDB" id="A0A3G9IXM7"/>
<feature type="binding site" evidence="1">
    <location>
        <position position="111"/>
    </location>
    <ligand>
        <name>Zn(2+)</name>
        <dbReference type="ChEBI" id="CHEBI:29105"/>
    </ligand>
</feature>
<evidence type="ECO:0000256" key="2">
    <source>
        <dbReference type="RuleBase" id="RU366019"/>
    </source>
</evidence>
<feature type="binding site" evidence="1">
    <location>
        <position position="421"/>
    </location>
    <ligand>
        <name>Zn(2+)</name>
        <dbReference type="ChEBI" id="CHEBI:29105"/>
    </ligand>
</feature>
<gene>
    <name evidence="4" type="ORF">Back2_03250</name>
</gene>
<keyword evidence="1" id="KW-0479">Metal-binding</keyword>
<feature type="domain" description="Neutral/alkaline non-lysosomal ceramidase N-terminal" evidence="3">
    <location>
        <begin position="26"/>
        <end position="279"/>
    </location>
</feature>
<keyword evidence="1" id="KW-0862">Zinc</keyword>
<dbReference type="OrthoDB" id="6899210at2"/>
<evidence type="ECO:0000259" key="3">
    <source>
        <dbReference type="Pfam" id="PF04734"/>
    </source>
</evidence>
<dbReference type="EC" id="3.5.1.23" evidence="2"/>
<proteinExistence type="inferred from homology"/>
<keyword evidence="2" id="KW-0378">Hydrolase</keyword>
<dbReference type="GO" id="GO:0046872">
    <property type="term" value="F:metal ion binding"/>
    <property type="evidence" value="ECO:0007669"/>
    <property type="project" value="UniProtKB-KW"/>
</dbReference>
<dbReference type="PANTHER" id="PTHR12670">
    <property type="entry name" value="CERAMIDASE"/>
    <property type="match status" value="1"/>
</dbReference>
<evidence type="ECO:0000256" key="1">
    <source>
        <dbReference type="PIRSR" id="PIRSR606823-2"/>
    </source>
</evidence>
<dbReference type="GO" id="GO:0046514">
    <property type="term" value="P:ceramide catabolic process"/>
    <property type="evidence" value="ECO:0007669"/>
    <property type="project" value="InterPro"/>
</dbReference>
<feature type="binding site" evidence="1">
    <location>
        <position position="227"/>
    </location>
    <ligand>
        <name>Zn(2+)</name>
        <dbReference type="ChEBI" id="CHEBI:29105"/>
    </ligand>
</feature>
<protein>
    <recommendedName>
        <fullName evidence="2">Neutral ceramidase</fullName>
        <ecNumber evidence="2">3.5.1.23</ecNumber>
    </recommendedName>
</protein>
<name>A0A3G9IXM7_9ACTN</name>
<dbReference type="InterPro" id="IPR031329">
    <property type="entry name" value="NEUT/ALK_ceramidase_N"/>
</dbReference>
<comment type="cofactor">
    <cofactor evidence="1">
        <name>Zn(2+)</name>
        <dbReference type="ChEBI" id="CHEBI:29105"/>
    </cofactor>
    <text evidence="1">Binds 1 zinc ion per subunit.</text>
</comment>
<dbReference type="GO" id="GO:0017040">
    <property type="term" value="F:N-acylsphingosine amidohydrolase activity"/>
    <property type="evidence" value="ECO:0007669"/>
    <property type="project" value="UniProtKB-UniRule"/>
</dbReference>
<keyword evidence="2" id="KW-0443">Lipid metabolism</keyword>